<keyword evidence="1" id="KW-0472">Membrane</keyword>
<gene>
    <name evidence="2" type="ORF">HMPREF9456_00128</name>
</gene>
<evidence type="ECO:0000313" key="3">
    <source>
        <dbReference type="Proteomes" id="UP000006420"/>
    </source>
</evidence>
<dbReference type="EMBL" id="ADLW01000001">
    <property type="protein sequence ID" value="EGK06254.1"/>
    <property type="molecule type" value="Genomic_DNA"/>
</dbReference>
<evidence type="ECO:0000313" key="2">
    <source>
        <dbReference type="EMBL" id="EGK06254.1"/>
    </source>
</evidence>
<name>F8WWC0_9BACT</name>
<dbReference type="RefSeq" id="WP_006841502.1">
    <property type="nucleotide sequence ID" value="NZ_AQWJ01000001.1"/>
</dbReference>
<proteinExistence type="predicted"/>
<dbReference type="GeneID" id="78080820"/>
<dbReference type="Pfam" id="PF04977">
    <property type="entry name" value="DivIC"/>
    <property type="match status" value="1"/>
</dbReference>
<sequence length="100" mass="12126">MKIFKSIFNYLITRYTKVQLLIILVIIFFAFFISDSNIFARFGYDAKIMELNSQIDYYREKTEQDKEKLKLLESDKDQIEKFARENYLLKKDDEDVFVVE</sequence>
<dbReference type="Proteomes" id="UP000006420">
    <property type="component" value="Unassembled WGS sequence"/>
</dbReference>
<dbReference type="AlphaFoldDB" id="F8WWC0"/>
<evidence type="ECO:0008006" key="4">
    <source>
        <dbReference type="Google" id="ProtNLM"/>
    </source>
</evidence>
<evidence type="ECO:0000256" key="1">
    <source>
        <dbReference type="SAM" id="Phobius"/>
    </source>
</evidence>
<dbReference type="HOGENOM" id="CLU_148655_1_0_10"/>
<organism evidence="2 3">
    <name type="scientific">Dysgonomonas mossii DSM 22836</name>
    <dbReference type="NCBI Taxonomy" id="742767"/>
    <lineage>
        <taxon>Bacteria</taxon>
        <taxon>Pseudomonadati</taxon>
        <taxon>Bacteroidota</taxon>
        <taxon>Bacteroidia</taxon>
        <taxon>Bacteroidales</taxon>
        <taxon>Dysgonomonadaceae</taxon>
        <taxon>Dysgonomonas</taxon>
    </lineage>
</organism>
<dbReference type="eggNOG" id="COG2919">
    <property type="taxonomic scope" value="Bacteria"/>
</dbReference>
<dbReference type="STRING" id="742767.HMPREF9456_00128"/>
<protein>
    <recommendedName>
        <fullName evidence="4">Septum formation initiator</fullName>
    </recommendedName>
</protein>
<keyword evidence="1" id="KW-1133">Transmembrane helix</keyword>
<dbReference type="InterPro" id="IPR007060">
    <property type="entry name" value="FtsL/DivIC"/>
</dbReference>
<comment type="caution">
    <text evidence="2">The sequence shown here is derived from an EMBL/GenBank/DDBJ whole genome shotgun (WGS) entry which is preliminary data.</text>
</comment>
<keyword evidence="3" id="KW-1185">Reference proteome</keyword>
<reference evidence="2 3" key="1">
    <citation type="submission" date="2011-04" db="EMBL/GenBank/DDBJ databases">
        <title>The Genome Sequence of Dysgonomonas mossii DSM 22836.</title>
        <authorList>
            <consortium name="The Broad Institute Genome Sequencing Platform"/>
            <person name="Earl A."/>
            <person name="Ward D."/>
            <person name="Feldgarden M."/>
            <person name="Gevers D."/>
            <person name="Pudlo N."/>
            <person name="Martens E."/>
            <person name="Allen-Vercoe E."/>
            <person name="Young S.K."/>
            <person name="Zeng Q."/>
            <person name="Gargeya S."/>
            <person name="Fitzgerald M."/>
            <person name="Haas B."/>
            <person name="Abouelleil A."/>
            <person name="Alvarado L."/>
            <person name="Arachchi H.M."/>
            <person name="Berlin A."/>
            <person name="Brown A."/>
            <person name="Chapman S.B."/>
            <person name="Chen Z."/>
            <person name="Dunbar C."/>
            <person name="Freedman E."/>
            <person name="Gearin G."/>
            <person name="Gellesch M."/>
            <person name="Goldberg J."/>
            <person name="Griggs A."/>
            <person name="Gujja S."/>
            <person name="Heiman D."/>
            <person name="Howarth C."/>
            <person name="Larson L."/>
            <person name="Lui A."/>
            <person name="MacDonald P.J.P."/>
            <person name="Mehta T."/>
            <person name="Montmayeur A."/>
            <person name="Murphy C."/>
            <person name="Neiman D."/>
            <person name="Pearson M."/>
            <person name="Priest M."/>
            <person name="Roberts A."/>
            <person name="Saif S."/>
            <person name="Shea T."/>
            <person name="Shenoy N."/>
            <person name="Sisk P."/>
            <person name="Stolte C."/>
            <person name="Sykes S."/>
            <person name="Yandava C."/>
            <person name="Wortman J."/>
            <person name="Nusbaum C."/>
            <person name="Birren B."/>
        </authorList>
    </citation>
    <scope>NUCLEOTIDE SEQUENCE [LARGE SCALE GENOMIC DNA]</scope>
    <source>
        <strain evidence="2 3">DSM 22836</strain>
    </source>
</reference>
<keyword evidence="1" id="KW-0812">Transmembrane</keyword>
<accession>F8WWC0</accession>
<feature type="transmembrane region" description="Helical" evidence="1">
    <location>
        <begin position="20"/>
        <end position="40"/>
    </location>
</feature>